<dbReference type="InterPro" id="IPR017508">
    <property type="entry name" value="HipA_N1"/>
</dbReference>
<protein>
    <submittedName>
        <fullName evidence="6">Serine/threonine protein kinase</fullName>
    </submittedName>
</protein>
<feature type="domain" description="HipA N-terminal subdomain 1" evidence="5">
    <location>
        <begin position="5"/>
        <end position="103"/>
    </location>
</feature>
<dbReference type="Pfam" id="PF13657">
    <property type="entry name" value="Couple_hipA"/>
    <property type="match status" value="1"/>
</dbReference>
<comment type="caution">
    <text evidence="6">The sequence shown here is derived from an EMBL/GenBank/DDBJ whole genome shotgun (WGS) entry which is preliminary data.</text>
</comment>
<organism evidence="6 7">
    <name type="scientific">Photobacterium rosenbergii</name>
    <dbReference type="NCBI Taxonomy" id="294936"/>
    <lineage>
        <taxon>Bacteria</taxon>
        <taxon>Pseudomonadati</taxon>
        <taxon>Pseudomonadota</taxon>
        <taxon>Gammaproteobacteria</taxon>
        <taxon>Vibrionales</taxon>
        <taxon>Vibrionaceae</taxon>
        <taxon>Photobacterium</taxon>
    </lineage>
</organism>
<evidence type="ECO:0000256" key="2">
    <source>
        <dbReference type="ARBA" id="ARBA00022679"/>
    </source>
</evidence>
<dbReference type="PANTHER" id="PTHR37419">
    <property type="entry name" value="SERINE/THREONINE-PROTEIN KINASE TOXIN HIPA"/>
    <property type="match status" value="1"/>
</dbReference>
<evidence type="ECO:0000313" key="6">
    <source>
        <dbReference type="EMBL" id="PSW10312.1"/>
    </source>
</evidence>
<accession>A0A2T3N9V2</accession>
<evidence type="ECO:0000259" key="4">
    <source>
        <dbReference type="Pfam" id="PF07804"/>
    </source>
</evidence>
<gene>
    <name evidence="6" type="ORF">C9J01_19075</name>
</gene>
<dbReference type="PANTHER" id="PTHR37419:SF1">
    <property type="entry name" value="SERINE_THREONINE-PROTEIN KINASE TOXIN HIPA"/>
    <property type="match status" value="1"/>
</dbReference>
<dbReference type="EMBL" id="PYMB01000011">
    <property type="protein sequence ID" value="PSW10312.1"/>
    <property type="molecule type" value="Genomic_DNA"/>
</dbReference>
<dbReference type="AlphaFoldDB" id="A0A2T3N9V2"/>
<evidence type="ECO:0000313" key="7">
    <source>
        <dbReference type="Proteomes" id="UP000241346"/>
    </source>
</evidence>
<feature type="domain" description="HipA-like C-terminal" evidence="4">
    <location>
        <begin position="150"/>
        <end position="401"/>
    </location>
</feature>
<dbReference type="InterPro" id="IPR012893">
    <property type="entry name" value="HipA-like_C"/>
</dbReference>
<dbReference type="Pfam" id="PF07804">
    <property type="entry name" value="HipA_C"/>
    <property type="match status" value="1"/>
</dbReference>
<dbReference type="CDD" id="cd17808">
    <property type="entry name" value="HipA_Ec_like"/>
    <property type="match status" value="1"/>
</dbReference>
<dbReference type="InterPro" id="IPR052028">
    <property type="entry name" value="HipA_Ser/Thr_kinase"/>
</dbReference>
<evidence type="ECO:0000259" key="5">
    <source>
        <dbReference type="Pfam" id="PF13657"/>
    </source>
</evidence>
<evidence type="ECO:0000256" key="3">
    <source>
        <dbReference type="ARBA" id="ARBA00022777"/>
    </source>
</evidence>
<keyword evidence="3 6" id="KW-0418">Kinase</keyword>
<name>A0A2T3N9V2_9GAMM</name>
<keyword evidence="2" id="KW-0808">Transferase</keyword>
<dbReference type="Proteomes" id="UP000241346">
    <property type="component" value="Unassembled WGS sequence"/>
</dbReference>
<dbReference type="NCBIfam" id="TIGR03071">
    <property type="entry name" value="couple_hipA"/>
    <property type="match status" value="1"/>
</dbReference>
<evidence type="ECO:0000256" key="1">
    <source>
        <dbReference type="ARBA" id="ARBA00010164"/>
    </source>
</evidence>
<comment type="similarity">
    <text evidence="1">Belongs to the HipA Ser/Thr kinase family.</text>
</comment>
<dbReference type="GO" id="GO:0004674">
    <property type="term" value="F:protein serine/threonine kinase activity"/>
    <property type="evidence" value="ECO:0007669"/>
    <property type="project" value="UniProtKB-KW"/>
</dbReference>
<dbReference type="GO" id="GO:0005829">
    <property type="term" value="C:cytosol"/>
    <property type="evidence" value="ECO:0007669"/>
    <property type="project" value="TreeGrafter"/>
</dbReference>
<dbReference type="OrthoDB" id="9805913at2"/>
<keyword evidence="6" id="KW-0723">Serine/threonine-protein kinase</keyword>
<sequence length="439" mass="48980">MADLMVAMNGYEVGILHQSPTGAHRFHYSPSWLDTPGARPISLSLPLGRRPFHGEAVYNFFDNLLPDNMQIRQRIVARHQAKSSQPFDLLAKIGLDSVGALQIYPLGTNPGDVRHISCKPLDDSALVRILKGYQSDAPLGMIAEEDDFRISLAGAQEKTALLRRDNTWCLPQGSTPTTHIIKLPIGEIQSHSYTIDLAESVENELVCLRLAKAFGLPVAEADVLDVADIRALSVSRFDRRESKDGQWIMRLPQEDFCQVLNISPGRKYEVDGGPGIAEIMRYLLASEQPDADRREFMRAQVLFWLLAATDGHAKNFSVFLLPGGAFRLTPLYDILSVYPVMGGKGVSERKAKMAMGLYGESGRHYKWYSLFPRHFLATARAVGFSEAAMQQILDEFRDRAFEAVETVRASLPDDFPHHISDAILDGVLKRARRLGNEHP</sequence>
<proteinExistence type="inferred from homology"/>
<reference evidence="6 7" key="1">
    <citation type="submission" date="2018-03" db="EMBL/GenBank/DDBJ databases">
        <title>Whole genome sequencing of Histamine producing bacteria.</title>
        <authorList>
            <person name="Butler K."/>
        </authorList>
    </citation>
    <scope>NUCLEOTIDE SEQUENCE [LARGE SCALE GENOMIC DNA]</scope>
    <source>
        <strain evidence="6 7">DSM 19138</strain>
    </source>
</reference>